<dbReference type="GO" id="GO:0005737">
    <property type="term" value="C:cytoplasm"/>
    <property type="evidence" value="ECO:0007669"/>
    <property type="project" value="UniProtKB-SubCell"/>
</dbReference>
<dbReference type="GO" id="GO:0016342">
    <property type="term" value="C:catenin complex"/>
    <property type="evidence" value="ECO:0007669"/>
    <property type="project" value="TreeGrafter"/>
</dbReference>
<keyword evidence="6" id="KW-1185">Reference proteome</keyword>
<keyword evidence="3" id="KW-0963">Cytoplasm</keyword>
<dbReference type="PANTHER" id="PTHR18914">
    <property type="entry name" value="ALPHA CATENIN"/>
    <property type="match status" value="1"/>
</dbReference>
<gene>
    <name evidence="5" type="ORF">Q7C36_008149</name>
</gene>
<dbReference type="PANTHER" id="PTHR18914:SF30">
    <property type="entry name" value="VINCULIN_ALPHA-CATENIN FAMILY MEMBER 1"/>
    <property type="match status" value="1"/>
</dbReference>
<accession>A0AA88N6Q0</accession>
<comment type="similarity">
    <text evidence="2">Belongs to the vinculin/alpha-catenin family.</text>
</comment>
<evidence type="ECO:0000256" key="4">
    <source>
        <dbReference type="SAM" id="MobiDB-lite"/>
    </source>
</evidence>
<evidence type="ECO:0000256" key="3">
    <source>
        <dbReference type="ARBA" id="ARBA00022490"/>
    </source>
</evidence>
<evidence type="ECO:0000313" key="5">
    <source>
        <dbReference type="EMBL" id="KAK2852948.1"/>
    </source>
</evidence>
<dbReference type="InterPro" id="IPR036723">
    <property type="entry name" value="Alpha-catenin/vinculin-like_sf"/>
</dbReference>
<dbReference type="GO" id="GO:0016477">
    <property type="term" value="P:cell migration"/>
    <property type="evidence" value="ECO:0007669"/>
    <property type="project" value="TreeGrafter"/>
</dbReference>
<dbReference type="GO" id="GO:0005912">
    <property type="term" value="C:adherens junction"/>
    <property type="evidence" value="ECO:0007669"/>
    <property type="project" value="TreeGrafter"/>
</dbReference>
<evidence type="ECO:0000256" key="1">
    <source>
        <dbReference type="ARBA" id="ARBA00004496"/>
    </source>
</evidence>
<dbReference type="GO" id="GO:0051015">
    <property type="term" value="F:actin filament binding"/>
    <property type="evidence" value="ECO:0007669"/>
    <property type="project" value="InterPro"/>
</dbReference>
<reference evidence="5" key="1">
    <citation type="submission" date="2023-08" db="EMBL/GenBank/DDBJ databases">
        <title>Pelteobagrus vachellii genome.</title>
        <authorList>
            <person name="Liu H."/>
        </authorList>
    </citation>
    <scope>NUCLEOTIDE SEQUENCE</scope>
    <source>
        <strain evidence="5">PRFRI_2022a</strain>
        <tissue evidence="5">Muscle</tissue>
    </source>
</reference>
<organism evidence="5 6">
    <name type="scientific">Tachysurus vachellii</name>
    <name type="common">Darkbarbel catfish</name>
    <name type="synonym">Pelteobagrus vachellii</name>
    <dbReference type="NCBI Taxonomy" id="175792"/>
    <lineage>
        <taxon>Eukaryota</taxon>
        <taxon>Metazoa</taxon>
        <taxon>Chordata</taxon>
        <taxon>Craniata</taxon>
        <taxon>Vertebrata</taxon>
        <taxon>Euteleostomi</taxon>
        <taxon>Actinopterygii</taxon>
        <taxon>Neopterygii</taxon>
        <taxon>Teleostei</taxon>
        <taxon>Ostariophysi</taxon>
        <taxon>Siluriformes</taxon>
        <taxon>Bagridae</taxon>
        <taxon>Tachysurus</taxon>
    </lineage>
</organism>
<dbReference type="Pfam" id="PF01044">
    <property type="entry name" value="Vinculin"/>
    <property type="match status" value="2"/>
</dbReference>
<dbReference type="Gene3D" id="1.20.120.230">
    <property type="entry name" value="Alpha-catenin/vinculin-like"/>
    <property type="match status" value="2"/>
</dbReference>
<feature type="region of interest" description="Disordered" evidence="4">
    <location>
        <begin position="631"/>
        <end position="653"/>
    </location>
</feature>
<dbReference type="InterPro" id="IPR006077">
    <property type="entry name" value="Vinculin/catenin"/>
</dbReference>
<dbReference type="Gene3D" id="1.20.120.810">
    <property type="entry name" value="Vinculin, Vh2 four-helix bundle"/>
    <property type="match status" value="2"/>
</dbReference>
<evidence type="ECO:0000256" key="2">
    <source>
        <dbReference type="ARBA" id="ARBA00008376"/>
    </source>
</evidence>
<dbReference type="Proteomes" id="UP001187315">
    <property type="component" value="Unassembled WGS sequence"/>
</dbReference>
<comment type="caution">
    <text evidence="5">The sequence shown here is derived from an EMBL/GenBank/DDBJ whole genome shotgun (WGS) entry which is preliminary data.</text>
</comment>
<proteinExistence type="inferred from homology"/>
<dbReference type="GO" id="GO:0008013">
    <property type="term" value="F:beta-catenin binding"/>
    <property type="evidence" value="ECO:0007669"/>
    <property type="project" value="TreeGrafter"/>
</dbReference>
<dbReference type="SUPFAM" id="SSF47220">
    <property type="entry name" value="alpha-catenin/vinculin-like"/>
    <property type="match status" value="2"/>
</dbReference>
<comment type="subcellular location">
    <subcellularLocation>
        <location evidence="1">Cytoplasm</location>
    </subcellularLocation>
</comment>
<dbReference type="GO" id="GO:0098609">
    <property type="term" value="P:cell-cell adhesion"/>
    <property type="evidence" value="ECO:0007669"/>
    <property type="project" value="TreeGrafter"/>
</dbReference>
<evidence type="ECO:0000313" key="6">
    <source>
        <dbReference type="Proteomes" id="UP001187315"/>
    </source>
</evidence>
<dbReference type="EMBL" id="JAVHJS010000007">
    <property type="protein sequence ID" value="KAK2852948.1"/>
    <property type="molecule type" value="Genomic_DNA"/>
</dbReference>
<protein>
    <recommendedName>
        <fullName evidence="7">Vinculin</fullName>
    </recommendedName>
</protein>
<sequence>MASLVEDSLIKTSLIEQVVAPITIHICYLTLLSEADDTTEQFIQLEASARAVAKASRNMADVASRVMAESDDDVMRLEMGLLLEPLIMSGQHVLLATQKLSIQPEVRQHRDELIQATQNVLLGVVKVLLVADEATVRKITSAAHWLLDSLRYVGESTEIQSLLKAFQAFSKALLSLHNLVMNRVKDMRDHRQQDCVKASVEILRRSISMLHTAMYTTIKHPTSEVAQASKKYILQLVDSTINDIIMALKGIYQCRSKGSFGYYTERRIRLLKSLSDPAFNWYKDSNFDVVLRDLVFHSMDIANSLQREIRSCVTANCKHILQLWTEIQQMRQININCTDKQKPKDHQEKLRISLMIQIHELDEAVVKATLYQVIDTFVLESSPLEQLVNTVHNFFEADLEDGLNMDPIQTLFKTFISHADRMAKVASFVSALATDEKSLEGVENSISCLMRLKDGVLPLLLELERDSVLYHGALHKLISLHQKWEEETEQLLNAFYNVINVKDFIHLSILEMKHDLDRCHEVHKSQNHHILSKHLRLLIGRMSQIVQSVRRCVDKSDDPIYRNGLLVLIKQAEKSLAEVTGHATEIFNTNFQEEAFPLLTNSILVSIKNFDVLLEGLDGLQHPDLLSPLREGARQVTTTPPVPYSEEPKKTTNDQAKIETLDNRDKKEDLEVELKATLPEKKNPELTTVHQPETRKVKKPLFIDSKSVQISHSSDLLPLLYEVISMSKDKNVEALNIACTRIMEFSTCYTQATKEAACIVEENNNHEMETLRSELVTLTPLLVQAAQETAMSSVKIIDTVYKHSVQFSDLLKSTHNILLPVTGMWYHAIKAMIHSHTANMVDNCIQELTEVMCLCSDTVELVTLTDIKVRSSESNDSITFLLSKLQKAQTNTKNLADLLVSKASQSDADEYDGPCILWALSIQVLLTTLDRILGTGTIHGRGQLSQHQMTPKKWFAAMSENSLRIQEAARLSSLNCTDSCKTKLLKERDDVKALSEAYLQATDDLGTLSRSGVLRLARTELLQRQLQIKMKSLCGILSKVNEEYVTAIQNIVSLACIKKCSEEADKIHTQFDASAEVLLMNVKSATESVQECLNFMRDPRERSNLRFISDHLSFQMSEIVSRAKIMMETRTISETLSIDIQTQCWSAKAHYLVEELYKVDGIFPIIKEQIKLGLQGKAYNGVLQTNMKQSSMKENTKPPSQVIVEKKKANPVNIPPMNHQESIMNSVRVPVFSSLDPSLAYTSLFLKQEAERWDVRGNQIVKVTREMADKIYDMTQYLKRKGPIQSKDAFVSSAKDLVLSCQTVTHFVKVIAEHCLDQQSNKELCIIAERIVTITNQLTIISSVNAVTPACKSSDEILVKNAQNLLQTVIQGVRAAETACIKGLRQPEPNSDAAKAASLCIQWKKNLLIHRTQEQLNPETDDLGLRKTSQQHATPSLAPPISVLERYK</sequence>
<name>A0AA88N6Q0_TACVA</name>
<evidence type="ECO:0008006" key="7">
    <source>
        <dbReference type="Google" id="ProtNLM"/>
    </source>
</evidence>